<name>A0A7G7CMB7_9CORY</name>
<dbReference type="InterPro" id="IPR050545">
    <property type="entry name" value="Mycobact_MmpL"/>
</dbReference>
<evidence type="ECO:0000256" key="2">
    <source>
        <dbReference type="ARBA" id="ARBA00022475"/>
    </source>
</evidence>
<keyword evidence="2" id="KW-1003">Cell membrane</keyword>
<dbReference type="InterPro" id="IPR004869">
    <property type="entry name" value="MMPL_dom"/>
</dbReference>
<keyword evidence="5 6" id="KW-0472">Membrane</keyword>
<evidence type="ECO:0000256" key="1">
    <source>
        <dbReference type="ARBA" id="ARBA00004651"/>
    </source>
</evidence>
<keyword evidence="9" id="KW-1185">Reference proteome</keyword>
<feature type="transmembrane region" description="Helical" evidence="6">
    <location>
        <begin position="306"/>
        <end position="330"/>
    </location>
</feature>
<feature type="transmembrane region" description="Helical" evidence="6">
    <location>
        <begin position="240"/>
        <end position="260"/>
    </location>
</feature>
<feature type="transmembrane region" description="Helical" evidence="6">
    <location>
        <begin position="266"/>
        <end position="285"/>
    </location>
</feature>
<feature type="transmembrane region" description="Helical" evidence="6">
    <location>
        <begin position="594"/>
        <end position="613"/>
    </location>
</feature>
<keyword evidence="3 6" id="KW-0812">Transmembrane</keyword>
<dbReference type="PANTHER" id="PTHR33406:SF13">
    <property type="entry name" value="MEMBRANE PROTEIN YDFJ"/>
    <property type="match status" value="1"/>
</dbReference>
<accession>A0A7G7CMB7</accession>
<evidence type="ECO:0000256" key="5">
    <source>
        <dbReference type="ARBA" id="ARBA00023136"/>
    </source>
</evidence>
<keyword evidence="4 6" id="KW-1133">Transmembrane helix</keyword>
<evidence type="ECO:0000256" key="6">
    <source>
        <dbReference type="SAM" id="Phobius"/>
    </source>
</evidence>
<feature type="transmembrane region" description="Helical" evidence="6">
    <location>
        <begin position="653"/>
        <end position="674"/>
    </location>
</feature>
<feature type="transmembrane region" description="Helical" evidence="6">
    <location>
        <begin position="336"/>
        <end position="365"/>
    </location>
</feature>
<sequence>MAKVLFKLGRWCFNKKWTVIITWLLLLLAVGGSAFSLMKPFTSEFSIDGTPSIDATRRVVELFPGEGNPANAPGVNLAFKAPEGEKLSDPDNEKAVEAVIQHLEDNLVISEDELRFGNPLEVSPQLQRDVEKQMTDMGLPEAQAKEDAANLGMVNEDETIAYTTFNFDAESPYSVTEEQFQTVADAMDIGREMGIQVEAGGAGYGGPITINSTSEVIGLGVAFIVLVVTFGSLVSSILPLITAVVGVGTGVLGLFISTHWLTMNDITPVLAVMIGLAVGIDYALFIMSRYRSERAHMKPDEAAGMAVGTAGSSVVFAGATVFIALFALVIAKIEFLTVMGIAAAATVAISVLVALTLIPALLGVFGDKVFAGRIPGIAGNPNRRGKKRRGKTMGHRWATLVQRGPGVAMAFVVLTLGLLTAPAMNMQLALPSDVTSNPDTTQRKAADLLTEGFGAGVNGPFLVLVDATDINPDAPALQPLVDAQASAAEQDTDQAKPQSKEDMARLSSFLYATNQLKSIQGIKHAQLVGANQEGTAAQIMVTPETGPADERTVQVAHALRSFADEIEDATGTTVGTTGLTAVQVDITERLESAMGPYLAVVVGLAIFLLLLVFRSILVPLVAGIGFLLSVGAAFGVTVLFWQEGLWGLVPSPAPLISFLPIFLIGVTFGLAMDYQVFLVTRMREHYIQSGQKVTLTSKYNAVEESTIIGFGQGARVVTAAAIIMISVFVAFINQPIPFIQIFGFALAAGVLFDAFFVRMTLVPATMFLMGHATWWMPKWLDKILPNIDIEGTALEEEWARHNDIPEAASAEPHTATAVLPTADADHSVPTTFSAPAVFTSRLPRD</sequence>
<feature type="transmembrane region" description="Helical" evidence="6">
    <location>
        <begin position="738"/>
        <end position="757"/>
    </location>
</feature>
<dbReference type="Proteomes" id="UP000515743">
    <property type="component" value="Chromosome"/>
</dbReference>
<evidence type="ECO:0000256" key="3">
    <source>
        <dbReference type="ARBA" id="ARBA00022692"/>
    </source>
</evidence>
<evidence type="ECO:0000313" key="8">
    <source>
        <dbReference type="EMBL" id="QNE88733.1"/>
    </source>
</evidence>
<dbReference type="RefSeq" id="WP_185175123.1">
    <property type="nucleotide sequence ID" value="NZ_CP059404.1"/>
</dbReference>
<dbReference type="InterPro" id="IPR000731">
    <property type="entry name" value="SSD"/>
</dbReference>
<dbReference type="GO" id="GO:0005886">
    <property type="term" value="C:plasma membrane"/>
    <property type="evidence" value="ECO:0007669"/>
    <property type="project" value="UniProtKB-SubCell"/>
</dbReference>
<organism evidence="8 9">
    <name type="scientific">Corynebacterium incognita</name>
    <dbReference type="NCBI Taxonomy" id="2754725"/>
    <lineage>
        <taxon>Bacteria</taxon>
        <taxon>Bacillati</taxon>
        <taxon>Actinomycetota</taxon>
        <taxon>Actinomycetes</taxon>
        <taxon>Mycobacteriales</taxon>
        <taxon>Corynebacteriaceae</taxon>
        <taxon>Corynebacterium</taxon>
    </lineage>
</organism>
<feature type="transmembrane region" description="Helical" evidence="6">
    <location>
        <begin position="397"/>
        <end position="419"/>
    </location>
</feature>
<feature type="transmembrane region" description="Helical" evidence="6">
    <location>
        <begin position="713"/>
        <end position="732"/>
    </location>
</feature>
<evidence type="ECO:0000313" key="9">
    <source>
        <dbReference type="Proteomes" id="UP000515743"/>
    </source>
</evidence>
<dbReference type="Pfam" id="PF03176">
    <property type="entry name" value="MMPL"/>
    <property type="match status" value="2"/>
</dbReference>
<dbReference type="KEGG" id="cik:H0194_06420"/>
<feature type="domain" description="SSD" evidence="7">
    <location>
        <begin position="252"/>
        <end position="364"/>
    </location>
</feature>
<dbReference type="PROSITE" id="PS50156">
    <property type="entry name" value="SSD"/>
    <property type="match status" value="1"/>
</dbReference>
<evidence type="ECO:0000259" key="7">
    <source>
        <dbReference type="PROSITE" id="PS50156"/>
    </source>
</evidence>
<feature type="transmembrane region" description="Helical" evidence="6">
    <location>
        <begin position="216"/>
        <end position="233"/>
    </location>
</feature>
<dbReference type="EMBL" id="CP059404">
    <property type="protein sequence ID" value="QNE88733.1"/>
    <property type="molecule type" value="Genomic_DNA"/>
</dbReference>
<reference evidence="8 9" key="1">
    <citation type="submission" date="2020-07" db="EMBL/GenBank/DDBJ databases">
        <title>Complete genome and description of Corynebacterium incognita strain Marseille-Q3630 sp. nov.</title>
        <authorList>
            <person name="Boxberger M."/>
        </authorList>
    </citation>
    <scope>NUCLEOTIDE SEQUENCE [LARGE SCALE GENOMIC DNA]</scope>
    <source>
        <strain evidence="8 9">Marseille-Q3630</strain>
    </source>
</reference>
<proteinExistence type="predicted"/>
<dbReference type="PANTHER" id="PTHR33406">
    <property type="entry name" value="MEMBRANE PROTEIN MJ1562-RELATED"/>
    <property type="match status" value="1"/>
</dbReference>
<dbReference type="AlphaFoldDB" id="A0A7G7CMB7"/>
<evidence type="ECO:0000256" key="4">
    <source>
        <dbReference type="ARBA" id="ARBA00022989"/>
    </source>
</evidence>
<gene>
    <name evidence="8" type="ORF">H0194_06420</name>
</gene>
<comment type="subcellular location">
    <subcellularLocation>
        <location evidence="1">Cell membrane</location>
        <topology evidence="1">Multi-pass membrane protein</topology>
    </subcellularLocation>
</comment>
<feature type="transmembrane region" description="Helical" evidence="6">
    <location>
        <begin position="620"/>
        <end position="641"/>
    </location>
</feature>
<dbReference type="SUPFAM" id="SSF82866">
    <property type="entry name" value="Multidrug efflux transporter AcrB transmembrane domain"/>
    <property type="match status" value="2"/>
</dbReference>
<protein>
    <submittedName>
        <fullName evidence="8">MMPL family transporter</fullName>
    </submittedName>
</protein>
<dbReference type="Gene3D" id="1.20.1640.10">
    <property type="entry name" value="Multidrug efflux transporter AcrB transmembrane domain"/>
    <property type="match status" value="2"/>
</dbReference>